<keyword evidence="8" id="KW-1185">Reference proteome</keyword>
<evidence type="ECO:0000256" key="5">
    <source>
        <dbReference type="SAM" id="MobiDB-lite"/>
    </source>
</evidence>
<evidence type="ECO:0000313" key="8">
    <source>
        <dbReference type="Proteomes" id="UP000077202"/>
    </source>
</evidence>
<dbReference type="FunFam" id="2.40.70.10:FF:000031">
    <property type="entry name" value="Aspartyl protease AED1"/>
    <property type="match status" value="1"/>
</dbReference>
<dbReference type="EMBL" id="LVLJ01003074">
    <property type="protein sequence ID" value="OAE22792.1"/>
    <property type="molecule type" value="Genomic_DNA"/>
</dbReference>
<dbReference type="Gene3D" id="2.40.70.10">
    <property type="entry name" value="Acid Proteases"/>
    <property type="match status" value="2"/>
</dbReference>
<dbReference type="AlphaFoldDB" id="A0A176VR68"/>
<feature type="domain" description="Peptidase A1" evidence="6">
    <location>
        <begin position="210"/>
        <end position="558"/>
    </location>
</feature>
<evidence type="ECO:0000256" key="1">
    <source>
        <dbReference type="ARBA" id="ARBA00007447"/>
    </source>
</evidence>
<keyword evidence="2" id="KW-0645">Protease</keyword>
<evidence type="ECO:0000256" key="2">
    <source>
        <dbReference type="ARBA" id="ARBA00022670"/>
    </source>
</evidence>
<dbReference type="Pfam" id="PF14543">
    <property type="entry name" value="TAXi_N"/>
    <property type="match status" value="1"/>
</dbReference>
<dbReference type="PROSITE" id="PS00141">
    <property type="entry name" value="ASP_PROTEASE"/>
    <property type="match status" value="2"/>
</dbReference>
<evidence type="ECO:0000313" key="7">
    <source>
        <dbReference type="EMBL" id="OAE22792.1"/>
    </source>
</evidence>
<dbReference type="SUPFAM" id="SSF50630">
    <property type="entry name" value="Acid proteases"/>
    <property type="match status" value="1"/>
</dbReference>
<comment type="similarity">
    <text evidence="1">Belongs to the peptidase A1 family.</text>
</comment>
<dbReference type="PROSITE" id="PS51767">
    <property type="entry name" value="PEPTIDASE_A1"/>
    <property type="match status" value="1"/>
</dbReference>
<evidence type="ECO:0000256" key="3">
    <source>
        <dbReference type="ARBA" id="ARBA00022801"/>
    </source>
</evidence>
<dbReference type="PANTHER" id="PTHR47967:SF60">
    <property type="entry name" value="PROTEIN ASPARTIC PROTEASE IN GUARD CELL 1-LIKE"/>
    <property type="match status" value="1"/>
</dbReference>
<evidence type="ECO:0000259" key="6">
    <source>
        <dbReference type="PROSITE" id="PS51767"/>
    </source>
</evidence>
<dbReference type="Pfam" id="PF14541">
    <property type="entry name" value="TAXi_C"/>
    <property type="match status" value="1"/>
</dbReference>
<dbReference type="Proteomes" id="UP000077202">
    <property type="component" value="Unassembled WGS sequence"/>
</dbReference>
<evidence type="ECO:0000256" key="4">
    <source>
        <dbReference type="ARBA" id="ARBA00023180"/>
    </source>
</evidence>
<dbReference type="GO" id="GO:0006508">
    <property type="term" value="P:proteolysis"/>
    <property type="evidence" value="ECO:0007669"/>
    <property type="project" value="UniProtKB-KW"/>
</dbReference>
<dbReference type="PANTHER" id="PTHR47967">
    <property type="entry name" value="OS07G0603500 PROTEIN-RELATED"/>
    <property type="match status" value="1"/>
</dbReference>
<feature type="region of interest" description="Disordered" evidence="5">
    <location>
        <begin position="1"/>
        <end position="40"/>
    </location>
</feature>
<proteinExistence type="inferred from homology"/>
<dbReference type="InterPro" id="IPR021109">
    <property type="entry name" value="Peptidase_aspartic_dom_sf"/>
</dbReference>
<name>A0A176VR68_MARPO</name>
<keyword evidence="3" id="KW-0378">Hydrolase</keyword>
<dbReference type="InterPro" id="IPR001969">
    <property type="entry name" value="Aspartic_peptidase_AS"/>
</dbReference>
<keyword evidence="4" id="KW-0325">Glycoprotein</keyword>
<gene>
    <name evidence="7" type="ORF">AXG93_2035s1760</name>
</gene>
<protein>
    <recommendedName>
        <fullName evidence="6">Peptidase A1 domain-containing protein</fullName>
    </recommendedName>
</protein>
<dbReference type="FunFam" id="2.40.70.10:FF:000033">
    <property type="entry name" value="Aspartyl protease family protein"/>
    <property type="match status" value="1"/>
</dbReference>
<dbReference type="InterPro" id="IPR032861">
    <property type="entry name" value="TAXi_N"/>
</dbReference>
<accession>A0A176VR68</accession>
<dbReference type="GO" id="GO:0004190">
    <property type="term" value="F:aspartic-type endopeptidase activity"/>
    <property type="evidence" value="ECO:0007669"/>
    <property type="project" value="InterPro"/>
</dbReference>
<sequence>MIASAKKSGVEWRGVEQGQGQGQSAAKRRDGSYRQPGGGVAHAAAQPQLLRQSVGVRDFSARLGKGRVTLKNPPMARIVALTSVVVLTLWWCVLVAEAVEEGYQEFRVSRGQQQKPRSGHLYPWEQSVEWSKSLPQGGVGLKLVHRDEWDSPLIRPRSASSIGSNRLQRDRARVQALNQRVAIPSSGGGTPGPPLRSPIISGLAEGSGEYFTRISFGSPSSDVLVTIDTGSDLLWIQCHPCDKCYVQVGPIFNPGESHSYDPIHCYSEACETLAHSKCSGVTCQYDVSYGDGSFTTGEFARETLTLNNTKSKPFMIHDFYFGCGHDNEGLFIASAGLLGLGRGPLSFPSQLSRVLSPRFSYCLTDRFALDGPEPSDSFLYFGEPETSHMKFTPLLHNPAAPTFYYVQLTGISVARQQLQIPTSEFEMDSAGRGGVILDTGTSVSRLPTVAYKAMRDEFREKLPNLQLVDVPGQDLFDTCFRIDEDQTVPTITLHFSNDVDMVLPADNVLIPVDETGELFCLAFAGSDGRANLSIIGNVQQQGFRIEFDLSAKARVGFTRVDCSPN</sequence>
<dbReference type="InterPro" id="IPR033121">
    <property type="entry name" value="PEPTIDASE_A1"/>
</dbReference>
<reference evidence="7" key="1">
    <citation type="submission" date="2016-03" db="EMBL/GenBank/DDBJ databases">
        <title>Mechanisms controlling the formation of the plant cell surface in tip-growing cells are functionally conserved among land plants.</title>
        <authorList>
            <person name="Honkanen S."/>
            <person name="Jones V.A."/>
            <person name="Morieri G."/>
            <person name="Champion C."/>
            <person name="Hetherington A.J."/>
            <person name="Kelly S."/>
            <person name="Saint-Marcoux D."/>
            <person name="Proust H."/>
            <person name="Prescott H."/>
            <person name="Dolan L."/>
        </authorList>
    </citation>
    <scope>NUCLEOTIDE SEQUENCE [LARGE SCALE GENOMIC DNA]</scope>
    <source>
        <tissue evidence="7">Whole gametophyte</tissue>
    </source>
</reference>
<comment type="caution">
    <text evidence="7">The sequence shown here is derived from an EMBL/GenBank/DDBJ whole genome shotgun (WGS) entry which is preliminary data.</text>
</comment>
<organism evidence="7 8">
    <name type="scientific">Marchantia polymorpha subsp. ruderalis</name>
    <dbReference type="NCBI Taxonomy" id="1480154"/>
    <lineage>
        <taxon>Eukaryota</taxon>
        <taxon>Viridiplantae</taxon>
        <taxon>Streptophyta</taxon>
        <taxon>Embryophyta</taxon>
        <taxon>Marchantiophyta</taxon>
        <taxon>Marchantiopsida</taxon>
        <taxon>Marchantiidae</taxon>
        <taxon>Marchantiales</taxon>
        <taxon>Marchantiaceae</taxon>
        <taxon>Marchantia</taxon>
    </lineage>
</organism>
<dbReference type="InterPro" id="IPR032799">
    <property type="entry name" value="TAXi_C"/>
</dbReference>
<dbReference type="InterPro" id="IPR051708">
    <property type="entry name" value="Plant_Aspart_Prot_A1"/>
</dbReference>